<name>A0A0B8T4F9_9SPHI</name>
<evidence type="ECO:0000313" key="1">
    <source>
        <dbReference type="EMBL" id="KGE14608.1"/>
    </source>
</evidence>
<reference evidence="2" key="1">
    <citation type="submission" date="2014-04" db="EMBL/GenBank/DDBJ databases">
        <title>Whole-Genome optical mapping and complete genome sequence of Sphingobacterium deserti sp. nov., a new spaces isolated from desert in the west of China.</title>
        <authorList>
            <person name="Teng C."/>
            <person name="Zhou Z."/>
            <person name="Li X."/>
            <person name="Chen M."/>
            <person name="Lin M."/>
            <person name="Wang L."/>
            <person name="Su S."/>
            <person name="Zhang C."/>
            <person name="Zhang W."/>
        </authorList>
    </citation>
    <scope>NUCLEOTIDE SEQUENCE [LARGE SCALE GENOMIC DNA]</scope>
    <source>
        <strain evidence="2">ACCC05744</strain>
    </source>
</reference>
<dbReference type="AlphaFoldDB" id="A0A0B8T4F9"/>
<gene>
    <name evidence="1" type="ORF">DI53_1637</name>
</gene>
<dbReference type="OrthoDB" id="9842238at2"/>
<comment type="caution">
    <text evidence="1">The sequence shown here is derived from an EMBL/GenBank/DDBJ whole genome shotgun (WGS) entry which is preliminary data.</text>
</comment>
<proteinExistence type="predicted"/>
<dbReference type="RefSeq" id="WP_037497471.1">
    <property type="nucleotide sequence ID" value="NZ_JJMU01000024.1"/>
</dbReference>
<organism evidence="1 2">
    <name type="scientific">Sphingobacterium deserti</name>
    <dbReference type="NCBI Taxonomy" id="1229276"/>
    <lineage>
        <taxon>Bacteria</taxon>
        <taxon>Pseudomonadati</taxon>
        <taxon>Bacteroidota</taxon>
        <taxon>Sphingobacteriia</taxon>
        <taxon>Sphingobacteriales</taxon>
        <taxon>Sphingobacteriaceae</taxon>
        <taxon>Sphingobacterium</taxon>
    </lineage>
</organism>
<sequence length="83" mass="9627">MKQHLQLTISGKDGTQSLYTAEVIKCTEFLSVLLTGYQGFEEKFLVRKEDHRFKVIALDKQTIMEPKGELHQKLETIGRRFLS</sequence>
<reference evidence="1 2" key="2">
    <citation type="journal article" date="2015" name="PLoS ONE">
        <title>Whole-Genome Optical Mapping and Finished Genome Sequence of Sphingobacterium deserti sp. nov., a New Species Isolated from the Western Desert of China.</title>
        <authorList>
            <person name="Teng C."/>
            <person name="Zhou Z."/>
            <person name="Molnar I."/>
            <person name="Li X."/>
            <person name="Tang R."/>
            <person name="Chen M."/>
            <person name="Wang L."/>
            <person name="Su S."/>
            <person name="Zhang W."/>
            <person name="Lin M."/>
        </authorList>
    </citation>
    <scope>NUCLEOTIDE SEQUENCE [LARGE SCALE GENOMIC DNA]</scope>
    <source>
        <strain evidence="2">ACCC05744</strain>
    </source>
</reference>
<evidence type="ECO:0000313" key="2">
    <source>
        <dbReference type="Proteomes" id="UP000031802"/>
    </source>
</evidence>
<dbReference type="PATRIC" id="fig|1229276.3.peg.1690"/>
<dbReference type="EMBL" id="JJMU01000024">
    <property type="protein sequence ID" value="KGE14608.1"/>
    <property type="molecule type" value="Genomic_DNA"/>
</dbReference>
<accession>A0A0B8T4F9</accession>
<dbReference type="Proteomes" id="UP000031802">
    <property type="component" value="Unassembled WGS sequence"/>
</dbReference>
<protein>
    <submittedName>
        <fullName evidence="1">Uncharacterized protein</fullName>
    </submittedName>
</protein>
<keyword evidence="2" id="KW-1185">Reference proteome</keyword>